<dbReference type="InterPro" id="IPR036691">
    <property type="entry name" value="Endo/exonu/phosph_ase_sf"/>
</dbReference>
<dbReference type="Proteomes" id="UP001595722">
    <property type="component" value="Unassembled WGS sequence"/>
</dbReference>
<dbReference type="InterPro" id="IPR008999">
    <property type="entry name" value="Actin-crosslinking"/>
</dbReference>
<feature type="domain" description="Fascin-like" evidence="8">
    <location>
        <begin position="477"/>
        <end position="568"/>
    </location>
</feature>
<keyword evidence="2" id="KW-0963">Cytoplasm</keyword>
<feature type="signal peptide" evidence="6">
    <location>
        <begin position="1"/>
        <end position="26"/>
    </location>
</feature>
<keyword evidence="9" id="KW-0540">Nuclease</keyword>
<dbReference type="InterPro" id="IPR017766">
    <property type="entry name" value="Sphingomyelinase/PLipase_C"/>
</dbReference>
<dbReference type="Pfam" id="PF03372">
    <property type="entry name" value="Exo_endo_phos"/>
    <property type="match status" value="1"/>
</dbReference>
<dbReference type="CDD" id="cd00257">
    <property type="entry name" value="beta-trefoil_FSCN-like"/>
    <property type="match status" value="1"/>
</dbReference>
<evidence type="ECO:0000256" key="5">
    <source>
        <dbReference type="ARBA" id="ARBA00023203"/>
    </source>
</evidence>
<dbReference type="SUPFAM" id="SSF56219">
    <property type="entry name" value="DNase I-like"/>
    <property type="match status" value="1"/>
</dbReference>
<keyword evidence="9" id="KW-0255">Endonuclease</keyword>
<dbReference type="SUPFAM" id="SSF50405">
    <property type="entry name" value="Actin-crosslinking proteins"/>
    <property type="match status" value="1"/>
</dbReference>
<evidence type="ECO:0000313" key="9">
    <source>
        <dbReference type="EMBL" id="MFC3680253.1"/>
    </source>
</evidence>
<name>A0ABV7VRX4_9GAMM</name>
<evidence type="ECO:0000259" key="7">
    <source>
        <dbReference type="Pfam" id="PF03372"/>
    </source>
</evidence>
<keyword evidence="4" id="KW-0378">Hydrolase</keyword>
<dbReference type="GO" id="GO:0004519">
    <property type="term" value="F:endonuclease activity"/>
    <property type="evidence" value="ECO:0007669"/>
    <property type="project" value="UniProtKB-KW"/>
</dbReference>
<sequence>MMTHLASQVARRLGFSLLGAPLTAMAMSQAPTQLDTDIVVTNSTLQPITLAFAGDARYQSQATEIPALESRTVAVLGRDSGRNSELDMHLSSAGYNLSLTQQTQGTALQFSAEGSGWDLNDYSDEAIHRFNPQAGRFELAFKGTDLSDGGQLRYVIQQADNKPELADAGSLNVLSYNIWATTIYGSKKVDSRLELMPQVMSGYDVLVLTEVFDLAPANKLLDALRAEYPYQSGEIFKAGKLMSSGTRIVSRWPFEVEDAHIYNACDGIQCAATRGVIYARINKQGKPYHIFATHTQSSDDDANRNARKAQLQEMGDYIRRLNIAADEAVIMAGDFNVNKIGLPQDRDYMEAVLQAQEPANLGHNLSYDANSNHWAEQPYLEYLDYTLFSRVNQQPLQATQEIIAPRSTTDVLWGEWDLSDHYAARGVFRFDAAGVSRAAFPYLNEVVHLKTANGHFVRAMSGGNSFISAGSDQVGSWESFVLQTHDNGKVLLRARDGHYVALDSYLLGTLKANNHDRGPAAQFELVERGDGKIALKADNGKYLRADFAGGAGLSAGASVVDSWETFELIRP</sequence>
<evidence type="ECO:0000256" key="4">
    <source>
        <dbReference type="ARBA" id="ARBA00022801"/>
    </source>
</evidence>
<dbReference type="InterPro" id="IPR038772">
    <property type="entry name" value="Sph/SMPD2-like"/>
</dbReference>
<dbReference type="PANTHER" id="PTHR16320:SF23">
    <property type="entry name" value="SPHINGOMYELINASE C 1"/>
    <property type="match status" value="1"/>
</dbReference>
<keyword evidence="10" id="KW-1185">Reference proteome</keyword>
<evidence type="ECO:0000259" key="8">
    <source>
        <dbReference type="Pfam" id="PF06268"/>
    </source>
</evidence>
<evidence type="ECO:0000256" key="1">
    <source>
        <dbReference type="ARBA" id="ARBA00004496"/>
    </source>
</evidence>
<evidence type="ECO:0000256" key="6">
    <source>
        <dbReference type="SAM" id="SignalP"/>
    </source>
</evidence>
<evidence type="ECO:0000313" key="10">
    <source>
        <dbReference type="Proteomes" id="UP001595722"/>
    </source>
</evidence>
<feature type="chain" id="PRO_5045770006" evidence="6">
    <location>
        <begin position="27"/>
        <end position="571"/>
    </location>
</feature>
<feature type="domain" description="Endonuclease/exonuclease/phosphatase" evidence="7">
    <location>
        <begin position="174"/>
        <end position="421"/>
    </location>
</feature>
<protein>
    <submittedName>
        <fullName evidence="9">Endonuclease/exonuclease/phosphatase family protein</fullName>
    </submittedName>
</protein>
<dbReference type="EMBL" id="JBHRYB010000005">
    <property type="protein sequence ID" value="MFC3680253.1"/>
    <property type="molecule type" value="Genomic_DNA"/>
</dbReference>
<comment type="caution">
    <text evidence="9">The sequence shown here is derived from an EMBL/GenBank/DDBJ whole genome shotgun (WGS) entry which is preliminary data.</text>
</comment>
<keyword evidence="5" id="KW-0009">Actin-binding</keyword>
<accession>A0ABV7VRX4</accession>
<dbReference type="CDD" id="cd09078">
    <property type="entry name" value="nSMase"/>
    <property type="match status" value="1"/>
</dbReference>
<comment type="subcellular location">
    <subcellularLocation>
        <location evidence="1">Cytoplasm</location>
    </subcellularLocation>
</comment>
<dbReference type="InterPro" id="IPR022768">
    <property type="entry name" value="Fascin-like_dom"/>
</dbReference>
<dbReference type="PANTHER" id="PTHR16320">
    <property type="entry name" value="SPHINGOMYELINASE FAMILY MEMBER"/>
    <property type="match status" value="1"/>
</dbReference>
<dbReference type="Pfam" id="PF06268">
    <property type="entry name" value="Fascin"/>
    <property type="match status" value="1"/>
</dbReference>
<dbReference type="InterPro" id="IPR005135">
    <property type="entry name" value="Endo/exonuclease/phosphatase"/>
</dbReference>
<evidence type="ECO:0000256" key="2">
    <source>
        <dbReference type="ARBA" id="ARBA00022490"/>
    </source>
</evidence>
<evidence type="ECO:0000256" key="3">
    <source>
        <dbReference type="ARBA" id="ARBA00022729"/>
    </source>
</evidence>
<keyword evidence="3 6" id="KW-0732">Signal</keyword>
<gene>
    <name evidence="9" type="ORF">ACFOMG_09080</name>
</gene>
<dbReference type="Gene3D" id="3.60.10.10">
    <property type="entry name" value="Endonuclease/exonuclease/phosphatase"/>
    <property type="match status" value="1"/>
</dbReference>
<organism evidence="9 10">
    <name type="scientific">Bacterioplanoides pacificum</name>
    <dbReference type="NCBI Taxonomy" id="1171596"/>
    <lineage>
        <taxon>Bacteria</taxon>
        <taxon>Pseudomonadati</taxon>
        <taxon>Pseudomonadota</taxon>
        <taxon>Gammaproteobacteria</taxon>
        <taxon>Oceanospirillales</taxon>
        <taxon>Oceanospirillaceae</taxon>
        <taxon>Bacterioplanoides</taxon>
    </lineage>
</organism>
<dbReference type="Gene3D" id="2.80.10.50">
    <property type="match status" value="1"/>
</dbReference>
<reference evidence="10" key="1">
    <citation type="journal article" date="2019" name="Int. J. Syst. Evol. Microbiol.">
        <title>The Global Catalogue of Microorganisms (GCM) 10K type strain sequencing project: providing services to taxonomists for standard genome sequencing and annotation.</title>
        <authorList>
            <consortium name="The Broad Institute Genomics Platform"/>
            <consortium name="The Broad Institute Genome Sequencing Center for Infectious Disease"/>
            <person name="Wu L."/>
            <person name="Ma J."/>
        </authorList>
    </citation>
    <scope>NUCLEOTIDE SEQUENCE [LARGE SCALE GENOMIC DNA]</scope>
    <source>
        <strain evidence="10">KCTC 42424</strain>
    </source>
</reference>
<dbReference type="RefSeq" id="WP_376866143.1">
    <property type="nucleotide sequence ID" value="NZ_JBHRYB010000005.1"/>
</dbReference>
<proteinExistence type="predicted"/>